<organism evidence="1 2">
    <name type="scientific">Paramecium octaurelia</name>
    <dbReference type="NCBI Taxonomy" id="43137"/>
    <lineage>
        <taxon>Eukaryota</taxon>
        <taxon>Sar</taxon>
        <taxon>Alveolata</taxon>
        <taxon>Ciliophora</taxon>
        <taxon>Intramacronucleata</taxon>
        <taxon>Oligohymenophorea</taxon>
        <taxon>Peniculida</taxon>
        <taxon>Parameciidae</taxon>
        <taxon>Paramecium</taxon>
    </lineage>
</organism>
<evidence type="ECO:0000313" key="2">
    <source>
        <dbReference type="Proteomes" id="UP000683925"/>
    </source>
</evidence>
<comment type="caution">
    <text evidence="1">The sequence shown here is derived from an EMBL/GenBank/DDBJ whole genome shotgun (WGS) entry which is preliminary data.</text>
</comment>
<protein>
    <submittedName>
        <fullName evidence="1">Uncharacterized protein</fullName>
    </submittedName>
</protein>
<dbReference type="Proteomes" id="UP000683925">
    <property type="component" value="Unassembled WGS sequence"/>
</dbReference>
<proteinExistence type="predicted"/>
<accession>A0A8S1XHM1</accession>
<name>A0A8S1XHM1_PAROT</name>
<sequence length="188" mass="22122">MQSEQLKLMQTQIIDLQRALLNQMQQPHVQQPLSPPRNEQTFHPSNKRMGLPVIQKLEQEIEEIAKQILCDKIESMQNSTRNSVNQLISYNNSNKSDTSNQFKISTNKKQSLDDLTITMKESDIKRQITTNQILIQYINGNIQYENHQNHSQSFLLFLYRIQNYKKILIDKFTPQNSIKKMMFPNLTI</sequence>
<dbReference type="EMBL" id="CAJJDP010000123">
    <property type="protein sequence ID" value="CAD8200870.1"/>
    <property type="molecule type" value="Genomic_DNA"/>
</dbReference>
<reference evidence="1" key="1">
    <citation type="submission" date="2021-01" db="EMBL/GenBank/DDBJ databases">
        <authorList>
            <consortium name="Genoscope - CEA"/>
            <person name="William W."/>
        </authorList>
    </citation>
    <scope>NUCLEOTIDE SEQUENCE</scope>
</reference>
<keyword evidence="2" id="KW-1185">Reference proteome</keyword>
<dbReference type="AlphaFoldDB" id="A0A8S1XHM1"/>
<gene>
    <name evidence="1" type="ORF">POCTA_138.1.T1230027</name>
</gene>
<evidence type="ECO:0000313" key="1">
    <source>
        <dbReference type="EMBL" id="CAD8200870.1"/>
    </source>
</evidence>